<keyword evidence="3" id="KW-0238">DNA-binding</keyword>
<keyword evidence="2" id="KW-0805">Transcription regulation</keyword>
<evidence type="ECO:0000256" key="4">
    <source>
        <dbReference type="ARBA" id="ARBA00023163"/>
    </source>
</evidence>
<dbReference type="SUPFAM" id="SSF53850">
    <property type="entry name" value="Periplasmic binding protein-like II"/>
    <property type="match status" value="1"/>
</dbReference>
<feature type="domain" description="HTH lysR-type" evidence="5">
    <location>
        <begin position="6"/>
        <end position="63"/>
    </location>
</feature>
<protein>
    <submittedName>
        <fullName evidence="6">LysR family transcriptional regulator</fullName>
    </submittedName>
</protein>
<accession>A0A318JFI5</accession>
<dbReference type="GO" id="GO:0003700">
    <property type="term" value="F:DNA-binding transcription factor activity"/>
    <property type="evidence" value="ECO:0007669"/>
    <property type="project" value="InterPro"/>
</dbReference>
<dbReference type="GO" id="GO:0043565">
    <property type="term" value="F:sequence-specific DNA binding"/>
    <property type="evidence" value="ECO:0007669"/>
    <property type="project" value="TreeGrafter"/>
</dbReference>
<dbReference type="EMBL" id="QJKB01000005">
    <property type="protein sequence ID" value="PXX42447.1"/>
    <property type="molecule type" value="Genomic_DNA"/>
</dbReference>
<comment type="caution">
    <text evidence="6">The sequence shown here is derived from an EMBL/GenBank/DDBJ whole genome shotgun (WGS) entry which is preliminary data.</text>
</comment>
<evidence type="ECO:0000256" key="2">
    <source>
        <dbReference type="ARBA" id="ARBA00023015"/>
    </source>
</evidence>
<reference evidence="6 7" key="1">
    <citation type="submission" date="2018-05" db="EMBL/GenBank/DDBJ databases">
        <title>Genomic Encyclopedia of Type Strains, Phase IV (KMG-IV): sequencing the most valuable type-strain genomes for metagenomic binning, comparative biology and taxonomic classification.</title>
        <authorList>
            <person name="Goeker M."/>
        </authorList>
    </citation>
    <scope>NUCLEOTIDE SEQUENCE [LARGE SCALE GENOMIC DNA]</scope>
    <source>
        <strain evidence="6 7">DSM 19792</strain>
    </source>
</reference>
<dbReference type="InterPro" id="IPR005119">
    <property type="entry name" value="LysR_subst-bd"/>
</dbReference>
<dbReference type="Pfam" id="PF03466">
    <property type="entry name" value="LysR_substrate"/>
    <property type="match status" value="1"/>
</dbReference>
<dbReference type="SUPFAM" id="SSF46785">
    <property type="entry name" value="Winged helix' DNA-binding domain"/>
    <property type="match status" value="1"/>
</dbReference>
<dbReference type="InterPro" id="IPR058163">
    <property type="entry name" value="LysR-type_TF_proteobact-type"/>
</dbReference>
<proteinExistence type="inferred from homology"/>
<dbReference type="InterPro" id="IPR000847">
    <property type="entry name" value="LysR_HTH_N"/>
</dbReference>
<dbReference type="Pfam" id="PF00126">
    <property type="entry name" value="HTH_1"/>
    <property type="match status" value="1"/>
</dbReference>
<dbReference type="FunFam" id="1.10.10.10:FF:000038">
    <property type="entry name" value="Glycine cleavage system transcriptional activator"/>
    <property type="match status" value="1"/>
</dbReference>
<dbReference type="Gene3D" id="3.40.190.10">
    <property type="entry name" value="Periplasmic binding protein-like II"/>
    <property type="match status" value="2"/>
</dbReference>
<evidence type="ECO:0000313" key="6">
    <source>
        <dbReference type="EMBL" id="PXX42447.1"/>
    </source>
</evidence>
<dbReference type="PRINTS" id="PR00039">
    <property type="entry name" value="HTHLYSR"/>
</dbReference>
<dbReference type="GO" id="GO:0006351">
    <property type="term" value="P:DNA-templated transcription"/>
    <property type="evidence" value="ECO:0007669"/>
    <property type="project" value="TreeGrafter"/>
</dbReference>
<keyword evidence="7" id="KW-1185">Reference proteome</keyword>
<name>A0A318JFI5_9BURK</name>
<sequence>MSNHLPSLNAIRVFEVAARHLSLVKAAEELHVTHGAVSRQIKQLEENLGLELFERRNRAIFLTRAGLSLQGTCTDIMRQLEAGLRQLRQTDDQPLVVSCEPTIAMRWLIPRLGKFRQLHPELEIHLFAAGGPVDLRHGHIDLALRRNDFVWDANYHAAKVARELIAPVCTPGLLKQGKLQLNQQCLLHTATRPDAWPQWQKLSRQTARSKSRATYEHFYLSLQAACAGLGVAMASAYMVEDEIRSGQLIAPHAFMEDGTDYVLLSALPFDEDQRRLAFLEWLQQELEVTARAVTGAPQ</sequence>
<gene>
    <name evidence="6" type="ORF">DFR42_105105</name>
</gene>
<dbReference type="AlphaFoldDB" id="A0A318JFI5"/>
<dbReference type="PANTHER" id="PTHR30537:SF74">
    <property type="entry name" value="HTH-TYPE TRANSCRIPTIONAL REGULATOR TRPI"/>
    <property type="match status" value="1"/>
</dbReference>
<dbReference type="PANTHER" id="PTHR30537">
    <property type="entry name" value="HTH-TYPE TRANSCRIPTIONAL REGULATOR"/>
    <property type="match status" value="1"/>
</dbReference>
<organism evidence="6 7">
    <name type="scientific">Undibacterium pigrum</name>
    <dbReference type="NCBI Taxonomy" id="401470"/>
    <lineage>
        <taxon>Bacteria</taxon>
        <taxon>Pseudomonadati</taxon>
        <taxon>Pseudomonadota</taxon>
        <taxon>Betaproteobacteria</taxon>
        <taxon>Burkholderiales</taxon>
        <taxon>Oxalobacteraceae</taxon>
        <taxon>Undibacterium</taxon>
    </lineage>
</organism>
<dbReference type="InterPro" id="IPR036390">
    <property type="entry name" value="WH_DNA-bd_sf"/>
</dbReference>
<dbReference type="Gene3D" id="1.10.10.10">
    <property type="entry name" value="Winged helix-like DNA-binding domain superfamily/Winged helix DNA-binding domain"/>
    <property type="match status" value="1"/>
</dbReference>
<dbReference type="RefSeq" id="WP_211324324.1">
    <property type="nucleotide sequence ID" value="NZ_QJKB01000005.1"/>
</dbReference>
<evidence type="ECO:0000259" key="5">
    <source>
        <dbReference type="PROSITE" id="PS50931"/>
    </source>
</evidence>
<keyword evidence="4" id="KW-0804">Transcription</keyword>
<evidence type="ECO:0000313" key="7">
    <source>
        <dbReference type="Proteomes" id="UP000247792"/>
    </source>
</evidence>
<dbReference type="PROSITE" id="PS50931">
    <property type="entry name" value="HTH_LYSR"/>
    <property type="match status" value="1"/>
</dbReference>
<dbReference type="Proteomes" id="UP000247792">
    <property type="component" value="Unassembled WGS sequence"/>
</dbReference>
<evidence type="ECO:0000256" key="3">
    <source>
        <dbReference type="ARBA" id="ARBA00023125"/>
    </source>
</evidence>
<comment type="similarity">
    <text evidence="1">Belongs to the LysR transcriptional regulatory family.</text>
</comment>
<dbReference type="InterPro" id="IPR036388">
    <property type="entry name" value="WH-like_DNA-bd_sf"/>
</dbReference>
<evidence type="ECO:0000256" key="1">
    <source>
        <dbReference type="ARBA" id="ARBA00009437"/>
    </source>
</evidence>